<evidence type="ECO:0000256" key="1">
    <source>
        <dbReference type="ARBA" id="ARBA00006484"/>
    </source>
</evidence>
<dbReference type="InterPro" id="IPR036291">
    <property type="entry name" value="NAD(P)-bd_dom_sf"/>
</dbReference>
<dbReference type="OrthoDB" id="191139at2759"/>
<dbReference type="InterPro" id="IPR051468">
    <property type="entry name" value="Fungal_SecMetab_SDRs"/>
</dbReference>
<evidence type="ECO:0000313" key="3">
    <source>
        <dbReference type="Proteomes" id="UP000800092"/>
    </source>
</evidence>
<dbReference type="PRINTS" id="PR00081">
    <property type="entry name" value="GDHRDH"/>
</dbReference>
<protein>
    <submittedName>
        <fullName evidence="2">Putative carbonyl reductase</fullName>
    </submittedName>
</protein>
<dbReference type="GO" id="GO:0016491">
    <property type="term" value="F:oxidoreductase activity"/>
    <property type="evidence" value="ECO:0007669"/>
    <property type="project" value="TreeGrafter"/>
</dbReference>
<sequence>MAASKTLVLITGANQGIGFETAKNLLLASNAYHVLLGTRDLTKGTASASALKTLPIKGQVEPIQIDVTKDDSVDAAAAHVESTYGKLDILVNNAGIFSKNPKARDAFREILAVNSVGVVSVTEAFLPLLRKSSAPRLIFVGSSVGSIRQAADPNSKYYAPAANEYRASKAALNMLLVQYWVKLQKENFKVFGADPGLIATNFVNPEQVRKRGAMEPDVGGERVASVVRGDRDADVGRMCGEYGVSPW</sequence>
<organism evidence="2 3">
    <name type="scientific">Viridothelium virens</name>
    <name type="common">Speckled blister lichen</name>
    <name type="synonym">Trypethelium virens</name>
    <dbReference type="NCBI Taxonomy" id="1048519"/>
    <lineage>
        <taxon>Eukaryota</taxon>
        <taxon>Fungi</taxon>
        <taxon>Dikarya</taxon>
        <taxon>Ascomycota</taxon>
        <taxon>Pezizomycotina</taxon>
        <taxon>Dothideomycetes</taxon>
        <taxon>Dothideomycetes incertae sedis</taxon>
        <taxon>Trypetheliales</taxon>
        <taxon>Trypetheliaceae</taxon>
        <taxon>Viridothelium</taxon>
    </lineage>
</organism>
<dbReference type="PANTHER" id="PTHR43544">
    <property type="entry name" value="SHORT-CHAIN DEHYDROGENASE/REDUCTASE"/>
    <property type="match status" value="1"/>
</dbReference>
<dbReference type="Proteomes" id="UP000800092">
    <property type="component" value="Unassembled WGS sequence"/>
</dbReference>
<comment type="similarity">
    <text evidence="1">Belongs to the short-chain dehydrogenases/reductases (SDR) family.</text>
</comment>
<gene>
    <name evidence="2" type="ORF">EV356DRAFT_526946</name>
</gene>
<dbReference type="GO" id="GO:0019748">
    <property type="term" value="P:secondary metabolic process"/>
    <property type="evidence" value="ECO:0007669"/>
    <property type="project" value="TreeGrafter"/>
</dbReference>
<dbReference type="EMBL" id="ML991847">
    <property type="protein sequence ID" value="KAF2230132.1"/>
    <property type="molecule type" value="Genomic_DNA"/>
</dbReference>
<dbReference type="Gene3D" id="3.40.50.720">
    <property type="entry name" value="NAD(P)-binding Rossmann-like Domain"/>
    <property type="match status" value="1"/>
</dbReference>
<keyword evidence="3" id="KW-1185">Reference proteome</keyword>
<dbReference type="SUPFAM" id="SSF51735">
    <property type="entry name" value="NAD(P)-binding Rossmann-fold domains"/>
    <property type="match status" value="1"/>
</dbReference>
<name>A0A6A6GWF8_VIRVR</name>
<evidence type="ECO:0000313" key="2">
    <source>
        <dbReference type="EMBL" id="KAF2230132.1"/>
    </source>
</evidence>
<reference evidence="2" key="1">
    <citation type="journal article" date="2020" name="Stud. Mycol.">
        <title>101 Dothideomycetes genomes: a test case for predicting lifestyles and emergence of pathogens.</title>
        <authorList>
            <person name="Haridas S."/>
            <person name="Albert R."/>
            <person name="Binder M."/>
            <person name="Bloem J."/>
            <person name="Labutti K."/>
            <person name="Salamov A."/>
            <person name="Andreopoulos B."/>
            <person name="Baker S."/>
            <person name="Barry K."/>
            <person name="Bills G."/>
            <person name="Bluhm B."/>
            <person name="Cannon C."/>
            <person name="Castanera R."/>
            <person name="Culley D."/>
            <person name="Daum C."/>
            <person name="Ezra D."/>
            <person name="Gonzalez J."/>
            <person name="Henrissat B."/>
            <person name="Kuo A."/>
            <person name="Liang C."/>
            <person name="Lipzen A."/>
            <person name="Lutzoni F."/>
            <person name="Magnuson J."/>
            <person name="Mondo S."/>
            <person name="Nolan M."/>
            <person name="Ohm R."/>
            <person name="Pangilinan J."/>
            <person name="Park H.-J."/>
            <person name="Ramirez L."/>
            <person name="Alfaro M."/>
            <person name="Sun H."/>
            <person name="Tritt A."/>
            <person name="Yoshinaga Y."/>
            <person name="Zwiers L.-H."/>
            <person name="Turgeon B."/>
            <person name="Goodwin S."/>
            <person name="Spatafora J."/>
            <person name="Crous P."/>
            <person name="Grigoriev I."/>
        </authorList>
    </citation>
    <scope>NUCLEOTIDE SEQUENCE</scope>
    <source>
        <strain evidence="2">Tuck. ex Michener</strain>
    </source>
</reference>
<dbReference type="InterPro" id="IPR002347">
    <property type="entry name" value="SDR_fam"/>
</dbReference>
<dbReference type="GO" id="GO:0005737">
    <property type="term" value="C:cytoplasm"/>
    <property type="evidence" value="ECO:0007669"/>
    <property type="project" value="TreeGrafter"/>
</dbReference>
<dbReference type="Pfam" id="PF00106">
    <property type="entry name" value="adh_short"/>
    <property type="match status" value="1"/>
</dbReference>
<accession>A0A6A6GWF8</accession>
<proteinExistence type="inferred from homology"/>
<dbReference type="PANTHER" id="PTHR43544:SF32">
    <property type="entry name" value="CHAIN DEHYDROGENASE, PUTATIVE (AFU_ORTHOLOGUE AFUA_5G01530)-RELATED"/>
    <property type="match status" value="1"/>
</dbReference>
<dbReference type="AlphaFoldDB" id="A0A6A6GWF8"/>